<feature type="region of interest" description="Disordered" evidence="1">
    <location>
        <begin position="26"/>
        <end position="55"/>
    </location>
</feature>
<dbReference type="EMBL" id="CACQ02005671">
    <property type="protein sequence ID" value="CCF42824.1"/>
    <property type="molecule type" value="Genomic_DNA"/>
</dbReference>
<accession>H1VRG8</accession>
<dbReference type="VEuPathDB" id="FungiDB:CH63R_05492"/>
<gene>
    <name evidence="2" type="ORF">CH063_12713</name>
</gene>
<reference evidence="3" key="1">
    <citation type="journal article" date="2012" name="Nat. Genet.">
        <title>Lifestyle transitions in plant pathogenic Colletotrichum fungi deciphered by genome and transcriptome analyses.</title>
        <authorList>
            <person name="O'Connell R.J."/>
            <person name="Thon M.R."/>
            <person name="Hacquard S."/>
            <person name="Amyotte S.G."/>
            <person name="Kleemann J."/>
            <person name="Torres M.F."/>
            <person name="Damm U."/>
            <person name="Buiate E.A."/>
            <person name="Epstein L."/>
            <person name="Alkan N."/>
            <person name="Altmueller J."/>
            <person name="Alvarado-Balderrama L."/>
            <person name="Bauser C.A."/>
            <person name="Becker C."/>
            <person name="Birren B.W."/>
            <person name="Chen Z."/>
            <person name="Choi J."/>
            <person name="Crouch J.A."/>
            <person name="Duvick J.P."/>
            <person name="Farman M.A."/>
            <person name="Gan P."/>
            <person name="Heiman D."/>
            <person name="Henrissat B."/>
            <person name="Howard R.J."/>
            <person name="Kabbage M."/>
            <person name="Koch C."/>
            <person name="Kracher B."/>
            <person name="Kubo Y."/>
            <person name="Law A.D."/>
            <person name="Lebrun M.-H."/>
            <person name="Lee Y.-H."/>
            <person name="Miyara I."/>
            <person name="Moore N."/>
            <person name="Neumann U."/>
            <person name="Nordstroem K."/>
            <person name="Panaccione D.G."/>
            <person name="Panstruga R."/>
            <person name="Place M."/>
            <person name="Proctor R.H."/>
            <person name="Prusky D."/>
            <person name="Rech G."/>
            <person name="Reinhardt R."/>
            <person name="Rollins J.A."/>
            <person name="Rounsley S."/>
            <person name="Schardl C.L."/>
            <person name="Schwartz D.C."/>
            <person name="Shenoy N."/>
            <person name="Shirasu K."/>
            <person name="Sikhakolli U.R."/>
            <person name="Stueber K."/>
            <person name="Sukno S.A."/>
            <person name="Sweigard J.A."/>
            <person name="Takano Y."/>
            <person name="Takahara H."/>
            <person name="Trail F."/>
            <person name="van der Does H.C."/>
            <person name="Voll L.M."/>
            <person name="Will I."/>
            <person name="Young S."/>
            <person name="Zeng Q."/>
            <person name="Zhang J."/>
            <person name="Zhou S."/>
            <person name="Dickman M.B."/>
            <person name="Schulze-Lefert P."/>
            <person name="Ver Loren van Themaat E."/>
            <person name="Ma L.-J."/>
            <person name="Vaillancourt L.J."/>
        </authorList>
    </citation>
    <scope>NUCLEOTIDE SEQUENCE [LARGE SCALE GENOMIC DNA]</scope>
    <source>
        <strain evidence="3">IMI 349063</strain>
    </source>
</reference>
<evidence type="ECO:0000313" key="2">
    <source>
        <dbReference type="EMBL" id="CCF42824.1"/>
    </source>
</evidence>
<dbReference type="HOGENOM" id="CLU_1875279_0_0_1"/>
<proteinExistence type="predicted"/>
<organism evidence="2 3">
    <name type="scientific">Colletotrichum higginsianum (strain IMI 349063)</name>
    <name type="common">Crucifer anthracnose fungus</name>
    <dbReference type="NCBI Taxonomy" id="759273"/>
    <lineage>
        <taxon>Eukaryota</taxon>
        <taxon>Fungi</taxon>
        <taxon>Dikarya</taxon>
        <taxon>Ascomycota</taxon>
        <taxon>Pezizomycotina</taxon>
        <taxon>Sordariomycetes</taxon>
        <taxon>Hypocreomycetidae</taxon>
        <taxon>Glomerellales</taxon>
        <taxon>Glomerellaceae</taxon>
        <taxon>Colletotrichum</taxon>
        <taxon>Colletotrichum destructivum species complex</taxon>
    </lineage>
</organism>
<sequence length="143" mass="15751">MARGFNPNHIWEYLYPTAESMAADPNNTLFPSTASQAPGSSQSMMATGDAQSPTTVSAACLDAEQRQRQQAIAMTSQPTVASSISDNQPPWLWSDPFTSINNASTDAMDVNMDNLDDFNWQNWQESIKGFEMDPDNLPQKGAW</sequence>
<dbReference type="eggNOG" id="ENOG502T4PZ">
    <property type="taxonomic scope" value="Eukaryota"/>
</dbReference>
<dbReference type="AlphaFoldDB" id="H1VRG8"/>
<dbReference type="Proteomes" id="UP000007174">
    <property type="component" value="Unassembled WGS sequence"/>
</dbReference>
<evidence type="ECO:0000313" key="3">
    <source>
        <dbReference type="Proteomes" id="UP000007174"/>
    </source>
</evidence>
<evidence type="ECO:0000256" key="1">
    <source>
        <dbReference type="SAM" id="MobiDB-lite"/>
    </source>
</evidence>
<dbReference type="STRING" id="759273.H1VRG8"/>
<protein>
    <submittedName>
        <fullName evidence="2">Uncharacterized protein</fullName>
    </submittedName>
</protein>
<name>H1VRG8_COLHI</name>